<dbReference type="PANTHER" id="PTHR34930">
    <property type="entry name" value="GEO05313P1"/>
    <property type="match status" value="1"/>
</dbReference>
<accession>A0AAX7SEX8</accession>
<keyword evidence="4" id="KW-0963">Cytoplasm</keyword>
<evidence type="ECO:0000313" key="9">
    <source>
        <dbReference type="Proteomes" id="UP000265100"/>
    </source>
</evidence>
<evidence type="ECO:0000256" key="2">
    <source>
        <dbReference type="ARBA" id="ARBA00004496"/>
    </source>
</evidence>
<organism evidence="8 9">
    <name type="scientific">Astatotilapia calliptera</name>
    <name type="common">Eastern happy</name>
    <name type="synonym">Chromis callipterus</name>
    <dbReference type="NCBI Taxonomy" id="8154"/>
    <lineage>
        <taxon>Eukaryota</taxon>
        <taxon>Metazoa</taxon>
        <taxon>Chordata</taxon>
        <taxon>Craniata</taxon>
        <taxon>Vertebrata</taxon>
        <taxon>Euteleostomi</taxon>
        <taxon>Actinopterygii</taxon>
        <taxon>Neopterygii</taxon>
        <taxon>Teleostei</taxon>
        <taxon>Neoteleostei</taxon>
        <taxon>Acanthomorphata</taxon>
        <taxon>Ovalentaria</taxon>
        <taxon>Cichlomorphae</taxon>
        <taxon>Cichliformes</taxon>
        <taxon>Cichlidae</taxon>
        <taxon>African cichlids</taxon>
        <taxon>Pseudocrenilabrinae</taxon>
        <taxon>Haplochromini</taxon>
        <taxon>Astatotilapia</taxon>
    </lineage>
</organism>
<dbReference type="GO" id="GO:0005737">
    <property type="term" value="C:cytoplasm"/>
    <property type="evidence" value="ECO:0007669"/>
    <property type="project" value="UniProtKB-SubCell"/>
</dbReference>
<evidence type="ECO:0000256" key="6">
    <source>
        <dbReference type="ARBA" id="ARBA00023242"/>
    </source>
</evidence>
<dbReference type="Pfam" id="PF17054">
    <property type="entry name" value="JUPITER"/>
    <property type="match status" value="1"/>
</dbReference>
<reference evidence="8" key="2">
    <citation type="submission" date="2025-08" db="UniProtKB">
        <authorList>
            <consortium name="Ensembl"/>
        </authorList>
    </citation>
    <scope>IDENTIFICATION</scope>
</reference>
<comment type="similarity">
    <text evidence="3">Belongs to the JUPITER family.</text>
</comment>
<evidence type="ECO:0000313" key="8">
    <source>
        <dbReference type="Ensembl" id="ENSACLP00000042653.1"/>
    </source>
</evidence>
<dbReference type="Proteomes" id="UP000265100">
    <property type="component" value="Chromosome 6"/>
</dbReference>
<protein>
    <recommendedName>
        <fullName evidence="10">Jupiter microtubule associated homolog 1a</fullName>
    </recommendedName>
</protein>
<dbReference type="PANTHER" id="PTHR34930:SF4">
    <property type="entry name" value="JUPITER MICROTUBULE ASSOCIATED HOMOLOG 1"/>
    <property type="match status" value="1"/>
</dbReference>
<name>A0AAX7SEX8_ASTCA</name>
<evidence type="ECO:0008006" key="10">
    <source>
        <dbReference type="Google" id="ProtNLM"/>
    </source>
</evidence>
<dbReference type="InterPro" id="IPR033335">
    <property type="entry name" value="JUPITER"/>
</dbReference>
<keyword evidence="6" id="KW-0539">Nucleus</keyword>
<dbReference type="Ensembl" id="ENSACLT00000085752.1">
    <property type="protein sequence ID" value="ENSACLP00000042653.1"/>
    <property type="gene ID" value="ENSACLG00000033320.1"/>
</dbReference>
<reference evidence="8" key="3">
    <citation type="submission" date="2025-09" db="UniProtKB">
        <authorList>
            <consortium name="Ensembl"/>
        </authorList>
    </citation>
    <scope>IDENTIFICATION</scope>
</reference>
<sequence>MTTTTTFQGMEPGAKSSSRVLRPPGGGSNISLGADEEKPPVRKNKMASSVFAEPEDPYANRRNNPPGGKPTGVLCGEPSAPLRRGGNHTTSHLGDTPTTDGDISVRENVCLESEHDKLDTQTVLSSRSHKGTFPYLFCKLSFDAQKTALLSLKQFESSKMRPPRLRNPVQDYHLAAETPRGASPA</sequence>
<comment type="subcellular location">
    <subcellularLocation>
        <location evidence="2">Cytoplasm</location>
    </subcellularLocation>
    <subcellularLocation>
        <location evidence="1">Nucleus</location>
    </subcellularLocation>
</comment>
<dbReference type="GeneTree" id="ENSGT00940000164904"/>
<evidence type="ECO:0000256" key="5">
    <source>
        <dbReference type="ARBA" id="ARBA00022553"/>
    </source>
</evidence>
<evidence type="ECO:0000256" key="4">
    <source>
        <dbReference type="ARBA" id="ARBA00022490"/>
    </source>
</evidence>
<dbReference type="GO" id="GO:0005634">
    <property type="term" value="C:nucleus"/>
    <property type="evidence" value="ECO:0007669"/>
    <property type="project" value="UniProtKB-SubCell"/>
</dbReference>
<feature type="region of interest" description="Disordered" evidence="7">
    <location>
        <begin position="158"/>
        <end position="185"/>
    </location>
</feature>
<proteinExistence type="inferred from homology"/>
<keyword evidence="9" id="KW-1185">Reference proteome</keyword>
<dbReference type="AlphaFoldDB" id="A0AAX7SEX8"/>
<feature type="region of interest" description="Disordered" evidence="7">
    <location>
        <begin position="1"/>
        <end position="103"/>
    </location>
</feature>
<keyword evidence="5" id="KW-0597">Phosphoprotein</keyword>
<evidence type="ECO:0000256" key="7">
    <source>
        <dbReference type="SAM" id="MobiDB-lite"/>
    </source>
</evidence>
<evidence type="ECO:0000256" key="1">
    <source>
        <dbReference type="ARBA" id="ARBA00004123"/>
    </source>
</evidence>
<evidence type="ECO:0000256" key="3">
    <source>
        <dbReference type="ARBA" id="ARBA00008329"/>
    </source>
</evidence>
<feature type="compositionally biased region" description="Polar residues" evidence="7">
    <location>
        <begin position="87"/>
        <end position="101"/>
    </location>
</feature>
<reference evidence="8" key="1">
    <citation type="submission" date="2018-05" db="EMBL/GenBank/DDBJ databases">
        <authorList>
            <person name="Datahose"/>
        </authorList>
    </citation>
    <scope>NUCLEOTIDE SEQUENCE</scope>
</reference>